<evidence type="ECO:0000313" key="3">
    <source>
        <dbReference type="Proteomes" id="UP001597024"/>
    </source>
</evidence>
<sequence length="204" mass="22844">PFMVLLAAFCLTLRGRTGQEDLVVATPVADREHDEEGLIGYFVNLVPLRVRARTDVGFRELLGRVREDVLADLGHQDVPFQLVLDRVARDHSGERAAFAQVAFEMHRHDTRPVRLGTATGTRELVPTGTSKFDLTWQITDDGERIFGVVEYSTDLFDASTVEGLAAGWRDTLRRAVEVPVHEVFEARVRQHPDRIAITEPNGTT</sequence>
<dbReference type="PANTHER" id="PTHR45527">
    <property type="entry name" value="NONRIBOSOMAL PEPTIDE SYNTHETASE"/>
    <property type="match status" value="1"/>
</dbReference>
<evidence type="ECO:0000313" key="2">
    <source>
        <dbReference type="EMBL" id="MFD0891523.1"/>
    </source>
</evidence>
<dbReference type="PANTHER" id="PTHR45527:SF1">
    <property type="entry name" value="FATTY ACID SYNTHASE"/>
    <property type="match status" value="1"/>
</dbReference>
<comment type="caution">
    <text evidence="2">The sequence shown here is derived from an EMBL/GenBank/DDBJ whole genome shotgun (WGS) entry which is preliminary data.</text>
</comment>
<feature type="non-terminal residue" evidence="2">
    <location>
        <position position="1"/>
    </location>
</feature>
<keyword evidence="3" id="KW-1185">Reference proteome</keyword>
<dbReference type="Gene3D" id="3.30.559.30">
    <property type="entry name" value="Nonribosomal peptide synthetase, condensation domain"/>
    <property type="match status" value="1"/>
</dbReference>
<organism evidence="2 3">
    <name type="scientific">Streptosporangium algeriense</name>
    <dbReference type="NCBI Taxonomy" id="1682748"/>
    <lineage>
        <taxon>Bacteria</taxon>
        <taxon>Bacillati</taxon>
        <taxon>Actinomycetota</taxon>
        <taxon>Actinomycetes</taxon>
        <taxon>Streptosporangiales</taxon>
        <taxon>Streptosporangiaceae</taxon>
        <taxon>Streptosporangium</taxon>
    </lineage>
</organism>
<feature type="non-terminal residue" evidence="2">
    <location>
        <position position="204"/>
    </location>
</feature>
<dbReference type="EMBL" id="JBHTHX010003254">
    <property type="protein sequence ID" value="MFD0891523.1"/>
    <property type="molecule type" value="Genomic_DNA"/>
</dbReference>
<evidence type="ECO:0000259" key="1">
    <source>
        <dbReference type="Pfam" id="PF00668"/>
    </source>
</evidence>
<dbReference type="Proteomes" id="UP001597024">
    <property type="component" value="Unassembled WGS sequence"/>
</dbReference>
<protein>
    <submittedName>
        <fullName evidence="2">Condensation domain-containing protein</fullName>
    </submittedName>
</protein>
<reference evidence="3" key="1">
    <citation type="journal article" date="2019" name="Int. J. Syst. Evol. Microbiol.">
        <title>The Global Catalogue of Microorganisms (GCM) 10K type strain sequencing project: providing services to taxonomists for standard genome sequencing and annotation.</title>
        <authorList>
            <consortium name="The Broad Institute Genomics Platform"/>
            <consortium name="The Broad Institute Genome Sequencing Center for Infectious Disease"/>
            <person name="Wu L."/>
            <person name="Ma J."/>
        </authorList>
    </citation>
    <scope>NUCLEOTIDE SEQUENCE [LARGE SCALE GENOMIC DNA]</scope>
    <source>
        <strain evidence="3">CCUG 62974</strain>
    </source>
</reference>
<proteinExistence type="predicted"/>
<dbReference type="SUPFAM" id="SSF52777">
    <property type="entry name" value="CoA-dependent acyltransferases"/>
    <property type="match status" value="1"/>
</dbReference>
<accession>A0ABW3E6Q5</accession>
<dbReference type="InterPro" id="IPR001242">
    <property type="entry name" value="Condensation_dom"/>
</dbReference>
<feature type="domain" description="Condensation" evidence="1">
    <location>
        <begin position="3"/>
        <end position="183"/>
    </location>
</feature>
<dbReference type="Pfam" id="PF00668">
    <property type="entry name" value="Condensation"/>
    <property type="match status" value="1"/>
</dbReference>
<gene>
    <name evidence="2" type="ORF">ACFQ08_43825</name>
</gene>
<name>A0ABW3E6Q5_9ACTN</name>